<reference evidence="2 3" key="1">
    <citation type="submission" date="2021-06" db="EMBL/GenBank/DDBJ databases">
        <title>Caerostris darwini draft genome.</title>
        <authorList>
            <person name="Kono N."/>
            <person name="Arakawa K."/>
        </authorList>
    </citation>
    <scope>NUCLEOTIDE SEQUENCE [LARGE SCALE GENOMIC DNA]</scope>
</reference>
<dbReference type="Pfam" id="PF14972">
    <property type="entry name" value="Mito_morph_reg"/>
    <property type="match status" value="1"/>
</dbReference>
<proteinExistence type="predicted"/>
<organism evidence="2 3">
    <name type="scientific">Caerostris darwini</name>
    <dbReference type="NCBI Taxonomy" id="1538125"/>
    <lineage>
        <taxon>Eukaryota</taxon>
        <taxon>Metazoa</taxon>
        <taxon>Ecdysozoa</taxon>
        <taxon>Arthropoda</taxon>
        <taxon>Chelicerata</taxon>
        <taxon>Arachnida</taxon>
        <taxon>Araneae</taxon>
        <taxon>Araneomorphae</taxon>
        <taxon>Entelegynae</taxon>
        <taxon>Araneoidea</taxon>
        <taxon>Araneidae</taxon>
        <taxon>Caerostris</taxon>
    </lineage>
</organism>
<keyword evidence="3" id="KW-1185">Reference proteome</keyword>
<comment type="caution">
    <text evidence="2">The sequence shown here is derived from an EMBL/GenBank/DDBJ whole genome shotgun (WGS) entry which is preliminary data.</text>
</comment>
<evidence type="ECO:0000256" key="1">
    <source>
        <dbReference type="SAM" id="Phobius"/>
    </source>
</evidence>
<sequence length="170" mass="19113">MVEINGCWRKWYPYATLIHREADSECLDSLAERLEKAMDCHDPVIIIRCFHLGEVLLAWLNLGHTVRDVGCCFSLSSLVLSSFGKGRLPQLLAMTGLAAQVIHGSVWGSERLSNYSVLPKNKVRERERSSEVHEVVLVRKPSTGSFMLRTAVTLCAVGVCAYFFYKDYAT</sequence>
<dbReference type="InterPro" id="IPR026120">
    <property type="entry name" value="TMEM11"/>
</dbReference>
<keyword evidence="1" id="KW-1133">Transmembrane helix</keyword>
<feature type="transmembrane region" description="Helical" evidence="1">
    <location>
        <begin position="146"/>
        <end position="165"/>
    </location>
</feature>
<keyword evidence="1" id="KW-0812">Transmembrane</keyword>
<accession>A0AAV4N9K7</accession>
<keyword evidence="1" id="KW-0472">Membrane</keyword>
<dbReference type="AlphaFoldDB" id="A0AAV4N9K7"/>
<protein>
    <submittedName>
        <fullName evidence="2">Uncharacterized protein</fullName>
    </submittedName>
</protein>
<name>A0AAV4N9K7_9ARAC</name>
<dbReference type="GO" id="GO:0007005">
    <property type="term" value="P:mitochondrion organization"/>
    <property type="evidence" value="ECO:0007669"/>
    <property type="project" value="InterPro"/>
</dbReference>
<evidence type="ECO:0000313" key="2">
    <source>
        <dbReference type="EMBL" id="GIX80172.1"/>
    </source>
</evidence>
<evidence type="ECO:0000313" key="3">
    <source>
        <dbReference type="Proteomes" id="UP001054837"/>
    </source>
</evidence>
<dbReference type="GO" id="GO:0005743">
    <property type="term" value="C:mitochondrial inner membrane"/>
    <property type="evidence" value="ECO:0007669"/>
    <property type="project" value="InterPro"/>
</dbReference>
<dbReference type="EMBL" id="BPLQ01001273">
    <property type="protein sequence ID" value="GIX80172.1"/>
    <property type="molecule type" value="Genomic_DNA"/>
</dbReference>
<gene>
    <name evidence="2" type="primary">AVEN_226469_1</name>
    <name evidence="2" type="ORF">CDAR_426391</name>
</gene>
<dbReference type="Proteomes" id="UP001054837">
    <property type="component" value="Unassembled WGS sequence"/>
</dbReference>